<keyword evidence="2" id="KW-1185">Reference proteome</keyword>
<dbReference type="EMBL" id="JAFMYU010000002">
    <property type="protein sequence ID" value="MBO0930134.1"/>
    <property type="molecule type" value="Genomic_DNA"/>
</dbReference>
<reference evidence="1 2" key="1">
    <citation type="submission" date="2021-03" db="EMBL/GenBank/DDBJ databases">
        <title>Fibrella sp. HMF5036 genome sequencing and assembly.</title>
        <authorList>
            <person name="Kang H."/>
            <person name="Kim H."/>
            <person name="Bae S."/>
            <person name="Joh K."/>
        </authorList>
    </citation>
    <scope>NUCLEOTIDE SEQUENCE [LARGE SCALE GENOMIC DNA]</scope>
    <source>
        <strain evidence="1 2">HMF5036</strain>
    </source>
</reference>
<accession>A0A939G3V4</accession>
<dbReference type="Proteomes" id="UP000664795">
    <property type="component" value="Unassembled WGS sequence"/>
</dbReference>
<sequence length="88" mass="9760">MKTLTIDLKSFCLGILALGALLVLVNFKPAGQPAPPTDEVRRYQVVTGERGVTILDTKTGRFIVDPYGFSNPRWTKGDFEEIHARPSK</sequence>
<protein>
    <submittedName>
        <fullName evidence="1">Uncharacterized protein</fullName>
    </submittedName>
</protein>
<evidence type="ECO:0000313" key="2">
    <source>
        <dbReference type="Proteomes" id="UP000664795"/>
    </source>
</evidence>
<proteinExistence type="predicted"/>
<dbReference type="AlphaFoldDB" id="A0A939G3V4"/>
<evidence type="ECO:0000313" key="1">
    <source>
        <dbReference type="EMBL" id="MBO0930134.1"/>
    </source>
</evidence>
<organism evidence="1 2">
    <name type="scientific">Fibrella aquatilis</name>
    <dbReference type="NCBI Taxonomy" id="2817059"/>
    <lineage>
        <taxon>Bacteria</taxon>
        <taxon>Pseudomonadati</taxon>
        <taxon>Bacteroidota</taxon>
        <taxon>Cytophagia</taxon>
        <taxon>Cytophagales</taxon>
        <taxon>Spirosomataceae</taxon>
        <taxon>Fibrella</taxon>
    </lineage>
</organism>
<gene>
    <name evidence="1" type="ORF">J2I48_03970</name>
</gene>
<comment type="caution">
    <text evidence="1">The sequence shown here is derived from an EMBL/GenBank/DDBJ whole genome shotgun (WGS) entry which is preliminary data.</text>
</comment>
<name>A0A939G3V4_9BACT</name>
<dbReference type="RefSeq" id="WP_207334094.1">
    <property type="nucleotide sequence ID" value="NZ_JAFMYU010000002.1"/>
</dbReference>